<evidence type="ECO:0000313" key="4">
    <source>
        <dbReference type="Proteomes" id="UP000182836"/>
    </source>
</evidence>
<dbReference type="RefSeq" id="WP_074714884.1">
    <property type="nucleotide sequence ID" value="NZ_BJOA01000211.1"/>
</dbReference>
<name>A0A1G8KSQ1_ANEMI</name>
<dbReference type="NCBIfam" id="TIGR01784">
    <property type="entry name" value="T_den_put_tspse"/>
    <property type="match status" value="1"/>
</dbReference>
<dbReference type="GO" id="GO:1990238">
    <property type="term" value="F:double-stranded DNA endonuclease activity"/>
    <property type="evidence" value="ECO:0007669"/>
    <property type="project" value="TreeGrafter"/>
</dbReference>
<feature type="domain" description="Transposase (putative) YhgA-like" evidence="2">
    <location>
        <begin position="11"/>
        <end position="218"/>
    </location>
</feature>
<dbReference type="InterPro" id="IPR051699">
    <property type="entry name" value="Rpn/YhgA-like_nuclease"/>
</dbReference>
<gene>
    <name evidence="3" type="ORF">SAMN04487909_104106</name>
</gene>
<proteinExistence type="inferred from homology"/>
<evidence type="ECO:0000313" key="3">
    <source>
        <dbReference type="EMBL" id="SDI46412.1"/>
    </source>
</evidence>
<dbReference type="PANTHER" id="PTHR34611">
    <property type="match status" value="1"/>
</dbReference>
<protein>
    <recommendedName>
        <fullName evidence="2">Transposase (putative) YhgA-like domain-containing protein</fullName>
    </recommendedName>
</protein>
<dbReference type="EMBL" id="FNED01000004">
    <property type="protein sequence ID" value="SDI46412.1"/>
    <property type="molecule type" value="Genomic_DNA"/>
</dbReference>
<reference evidence="3 4" key="1">
    <citation type="submission" date="2016-10" db="EMBL/GenBank/DDBJ databases">
        <authorList>
            <person name="de Groot N.N."/>
        </authorList>
    </citation>
    <scope>NUCLEOTIDE SEQUENCE [LARGE SCALE GENOMIC DNA]</scope>
    <source>
        <strain evidence="3 4">DSM 2895</strain>
    </source>
</reference>
<dbReference type="Pfam" id="PF04754">
    <property type="entry name" value="Transposase_31"/>
    <property type="match status" value="1"/>
</dbReference>
<evidence type="ECO:0000259" key="2">
    <source>
        <dbReference type="Pfam" id="PF04754"/>
    </source>
</evidence>
<comment type="similarity">
    <text evidence="1">Belongs to the Rpn/YhgA-like nuclease family.</text>
</comment>
<dbReference type="PANTHER" id="PTHR34611:SF2">
    <property type="entry name" value="INACTIVE RECOMBINATION-PROMOTING NUCLEASE-LIKE PROTEIN RPNE-RELATED"/>
    <property type="match status" value="1"/>
</dbReference>
<dbReference type="InterPro" id="IPR010106">
    <property type="entry name" value="RpnA"/>
</dbReference>
<dbReference type="AlphaFoldDB" id="A0A1G8KSQ1"/>
<organism evidence="3 4">
    <name type="scientific">Aneurinibacillus migulanus</name>
    <name type="common">Bacillus migulanus</name>
    <dbReference type="NCBI Taxonomy" id="47500"/>
    <lineage>
        <taxon>Bacteria</taxon>
        <taxon>Bacillati</taxon>
        <taxon>Bacillota</taxon>
        <taxon>Bacilli</taxon>
        <taxon>Bacillales</taxon>
        <taxon>Paenibacillaceae</taxon>
        <taxon>Aneurinibacillus group</taxon>
        <taxon>Aneurinibacillus</taxon>
    </lineage>
</organism>
<evidence type="ECO:0000256" key="1">
    <source>
        <dbReference type="ARBA" id="ARBA00009787"/>
    </source>
</evidence>
<accession>A0A1G8KSQ1</accession>
<dbReference type="InterPro" id="IPR006842">
    <property type="entry name" value="Transposase_31"/>
</dbReference>
<dbReference type="GO" id="GO:0006310">
    <property type="term" value="P:DNA recombination"/>
    <property type="evidence" value="ECO:0007669"/>
    <property type="project" value="TreeGrafter"/>
</dbReference>
<dbReference type="OrthoDB" id="1980949at2"/>
<dbReference type="GeneID" id="42304117"/>
<dbReference type="Proteomes" id="UP000182836">
    <property type="component" value="Unassembled WGS sequence"/>
</dbReference>
<sequence length="315" mass="37186">MTRNPSLHKHQPHDKGYKYLLSSKKVFVDLLRSFVKQGWIEQIDDTHVIKVDKSYILQDFADKEADLVYRVKIKEQEVIFYVLLEMQSSVDFQMPFRLLLYMVEIWRDVLKNTGKNEASRKDFRLPVIVPIVLYNGKQEWTVAQTYKETLNAHELFSDHVLDFSYILLDVNRYTEEELLQVTNVIGTVFLLDQHVDDRELRARLGKLVYTLKQLSSEEFQLFRSWLLHIFVERVPYELQDQTRKAIEQAKEGEVEMMMHNLERTLDDMIERAEARGEAKGKLEVVKNLLRLGITDIEKLAQAADLSKEEIEKLLH</sequence>